<evidence type="ECO:0000256" key="3">
    <source>
        <dbReference type="ARBA" id="ARBA00022490"/>
    </source>
</evidence>
<evidence type="ECO:0000256" key="11">
    <source>
        <dbReference type="ARBA" id="ARBA00060965"/>
    </source>
</evidence>
<keyword evidence="7 14" id="KW-0694">RNA-binding</keyword>
<dbReference type="Gene3D" id="1.10.240.10">
    <property type="entry name" value="Tyrosyl-Transfer RNA Synthetase"/>
    <property type="match status" value="1"/>
</dbReference>
<dbReference type="InterPro" id="IPR002307">
    <property type="entry name" value="Tyr-tRNA-ligase"/>
</dbReference>
<dbReference type="Proteomes" id="UP000316199">
    <property type="component" value="Unassembled WGS sequence"/>
</dbReference>
<evidence type="ECO:0000256" key="12">
    <source>
        <dbReference type="ARBA" id="ARBA00074155"/>
    </source>
</evidence>
<accession>A0A520S1R1</accession>
<dbReference type="EMBL" id="SHAG01000012">
    <property type="protein sequence ID" value="RZO76394.1"/>
    <property type="molecule type" value="Genomic_DNA"/>
</dbReference>
<evidence type="ECO:0000256" key="10">
    <source>
        <dbReference type="ARBA" id="ARBA00048248"/>
    </source>
</evidence>
<sequence>MQQMFLEYLNALGLVVQTSADEDLAEHLSSTSRTVYCGFDPTADSLHVGNLVPLLALRRFQLAGHRPILLIGGATGLIGDPSGRSAERELRTLSEIEISVRKIKAQATHFLDFDCGQTSALVVDNAEWTKDLTVIDFLRDLGKHFSVNAMINKEFVRSRLGEADSGISYTEFSYILLQSYDFLVLNQRYGCTIQMGGNDQWGNITSGLDLIRRVERKQAFALSYPLLTKADGTKFGKSTGGIPWLDPSKTSPYAFYQFWRNSDDQVVIHFLRLLTFLDSETVAALEVSLEEEPGKRLPQIKLAEELTRTVHGDESVKAAERITGALFDNEVNSLKEGDLDQLALDGMASSKLRSDAVALIDILVESQLAVTPRGEVTFGQAKKLIRNKAVWVNGAKVEDETMVLSRHTALHGRFFIIQKG</sequence>
<dbReference type="InterPro" id="IPR002305">
    <property type="entry name" value="aa-tRNA-synth_Ic"/>
</dbReference>
<gene>
    <name evidence="17" type="ORF">EVA68_04295</name>
</gene>
<evidence type="ECO:0000256" key="5">
    <source>
        <dbReference type="ARBA" id="ARBA00022741"/>
    </source>
</evidence>
<dbReference type="PRINTS" id="PR01040">
    <property type="entry name" value="TRNASYNTHTYR"/>
</dbReference>
<dbReference type="CDD" id="cd00165">
    <property type="entry name" value="S4"/>
    <property type="match status" value="1"/>
</dbReference>
<dbReference type="PANTHER" id="PTHR11766:SF0">
    <property type="entry name" value="TYROSINE--TRNA LIGASE, MITOCHONDRIAL"/>
    <property type="match status" value="1"/>
</dbReference>
<keyword evidence="8 15" id="KW-0648">Protein biosynthesis</keyword>
<dbReference type="Pfam" id="PF22421">
    <property type="entry name" value="SYY_C-terminal"/>
    <property type="match status" value="1"/>
</dbReference>
<dbReference type="InterPro" id="IPR024107">
    <property type="entry name" value="Tyr-tRNA-ligase_bac_1"/>
</dbReference>
<comment type="catalytic activity">
    <reaction evidence="10">
        <text>tRNA(Tyr) + L-tyrosine + ATP = L-tyrosyl-tRNA(Tyr) + AMP + diphosphate + H(+)</text>
        <dbReference type="Rhea" id="RHEA:10220"/>
        <dbReference type="Rhea" id="RHEA-COMP:9706"/>
        <dbReference type="Rhea" id="RHEA-COMP:9707"/>
        <dbReference type="ChEBI" id="CHEBI:15378"/>
        <dbReference type="ChEBI" id="CHEBI:30616"/>
        <dbReference type="ChEBI" id="CHEBI:33019"/>
        <dbReference type="ChEBI" id="CHEBI:58315"/>
        <dbReference type="ChEBI" id="CHEBI:78442"/>
        <dbReference type="ChEBI" id="CHEBI:78536"/>
        <dbReference type="ChEBI" id="CHEBI:456215"/>
        <dbReference type="EC" id="6.1.1.1"/>
    </reaction>
</comment>
<evidence type="ECO:0000313" key="17">
    <source>
        <dbReference type="EMBL" id="RZO76394.1"/>
    </source>
</evidence>
<dbReference type="InterPro" id="IPR036986">
    <property type="entry name" value="S4_RNA-bd_sf"/>
</dbReference>
<dbReference type="Gene3D" id="3.40.50.620">
    <property type="entry name" value="HUPs"/>
    <property type="match status" value="1"/>
</dbReference>
<dbReference type="Gene3D" id="3.10.290.10">
    <property type="entry name" value="RNA-binding S4 domain"/>
    <property type="match status" value="1"/>
</dbReference>
<dbReference type="Pfam" id="PF00579">
    <property type="entry name" value="tRNA-synt_1b"/>
    <property type="match status" value="1"/>
</dbReference>
<dbReference type="GO" id="GO:0006437">
    <property type="term" value="P:tyrosyl-tRNA aminoacylation"/>
    <property type="evidence" value="ECO:0007669"/>
    <property type="project" value="UniProtKB-UniRule"/>
</dbReference>
<dbReference type="InterPro" id="IPR001412">
    <property type="entry name" value="aa-tRNA-synth_I_CS"/>
</dbReference>
<keyword evidence="3" id="KW-0963">Cytoplasm</keyword>
<feature type="domain" description="Tyrosine--tRNA ligase SYY-like C-terminal" evidence="16">
    <location>
        <begin position="339"/>
        <end position="420"/>
    </location>
</feature>
<dbReference type="FunFam" id="1.10.240.10:FF:000001">
    <property type="entry name" value="Tyrosine--tRNA ligase"/>
    <property type="match status" value="1"/>
</dbReference>
<dbReference type="PANTHER" id="PTHR11766">
    <property type="entry name" value="TYROSYL-TRNA SYNTHETASE"/>
    <property type="match status" value="1"/>
</dbReference>
<dbReference type="GO" id="GO:0042803">
    <property type="term" value="F:protein homodimerization activity"/>
    <property type="evidence" value="ECO:0007669"/>
    <property type="project" value="UniProtKB-ARBA"/>
</dbReference>
<dbReference type="InterPro" id="IPR054608">
    <property type="entry name" value="SYY-like_C"/>
</dbReference>
<evidence type="ECO:0000259" key="16">
    <source>
        <dbReference type="Pfam" id="PF22421"/>
    </source>
</evidence>
<dbReference type="PROSITE" id="PS00178">
    <property type="entry name" value="AA_TRNA_LIGASE_I"/>
    <property type="match status" value="1"/>
</dbReference>
<evidence type="ECO:0000256" key="13">
    <source>
        <dbReference type="NCBIfam" id="TIGR00234"/>
    </source>
</evidence>
<evidence type="ECO:0000256" key="6">
    <source>
        <dbReference type="ARBA" id="ARBA00022840"/>
    </source>
</evidence>
<evidence type="ECO:0000256" key="9">
    <source>
        <dbReference type="ARBA" id="ARBA00023146"/>
    </source>
</evidence>
<dbReference type="SUPFAM" id="SSF52374">
    <property type="entry name" value="Nucleotidylyl transferase"/>
    <property type="match status" value="1"/>
</dbReference>
<evidence type="ECO:0000256" key="8">
    <source>
        <dbReference type="ARBA" id="ARBA00022917"/>
    </source>
</evidence>
<dbReference type="GO" id="GO:0003723">
    <property type="term" value="F:RNA binding"/>
    <property type="evidence" value="ECO:0007669"/>
    <property type="project" value="UniProtKB-KW"/>
</dbReference>
<dbReference type="InterPro" id="IPR024088">
    <property type="entry name" value="Tyr-tRNA-ligase_bac-type"/>
</dbReference>
<keyword evidence="6 15" id="KW-0067">ATP-binding</keyword>
<dbReference type="InterPro" id="IPR014729">
    <property type="entry name" value="Rossmann-like_a/b/a_fold"/>
</dbReference>
<comment type="caution">
    <text evidence="17">The sequence shown here is derived from an EMBL/GenBank/DDBJ whole genome shotgun (WGS) entry which is preliminary data.</text>
</comment>
<reference evidence="17 18" key="1">
    <citation type="submission" date="2019-02" db="EMBL/GenBank/DDBJ databases">
        <title>Prokaryotic population dynamics and viral predation in marine succession experiment using metagenomics: the confinement effect.</title>
        <authorList>
            <person name="Haro-Moreno J.M."/>
            <person name="Rodriguez-Valera F."/>
            <person name="Lopez-Perez M."/>
        </authorList>
    </citation>
    <scope>NUCLEOTIDE SEQUENCE [LARGE SCALE GENOMIC DNA]</scope>
    <source>
        <strain evidence="17">MED-G157</strain>
    </source>
</reference>
<dbReference type="SUPFAM" id="SSF55174">
    <property type="entry name" value="Alpha-L RNA-binding motif"/>
    <property type="match status" value="1"/>
</dbReference>
<organism evidence="17 18">
    <name type="scientific">OM182 bacterium</name>
    <dbReference type="NCBI Taxonomy" id="2510334"/>
    <lineage>
        <taxon>Bacteria</taxon>
        <taxon>Pseudomonadati</taxon>
        <taxon>Pseudomonadota</taxon>
        <taxon>Gammaproteobacteria</taxon>
        <taxon>OMG group</taxon>
        <taxon>OM182 clade</taxon>
    </lineage>
</organism>
<dbReference type="HAMAP" id="MF_02006">
    <property type="entry name" value="Tyr_tRNA_synth_type1"/>
    <property type="match status" value="1"/>
</dbReference>
<feature type="non-terminal residue" evidence="17">
    <location>
        <position position="420"/>
    </location>
</feature>
<keyword evidence="4 15" id="KW-0436">Ligase</keyword>
<evidence type="ECO:0000256" key="7">
    <source>
        <dbReference type="ARBA" id="ARBA00022884"/>
    </source>
</evidence>
<dbReference type="GO" id="GO:0005524">
    <property type="term" value="F:ATP binding"/>
    <property type="evidence" value="ECO:0007669"/>
    <property type="project" value="UniProtKB-KW"/>
</dbReference>
<evidence type="ECO:0000256" key="1">
    <source>
        <dbReference type="ARBA" id="ARBA00004496"/>
    </source>
</evidence>
<dbReference type="FunFam" id="3.40.50.620:FF:000008">
    <property type="entry name" value="Tyrosine--tRNA ligase"/>
    <property type="match status" value="1"/>
</dbReference>
<protein>
    <recommendedName>
        <fullName evidence="12 13">Tyrosine--tRNA ligase</fullName>
        <ecNumber evidence="2 13">6.1.1.1</ecNumber>
    </recommendedName>
</protein>
<dbReference type="GO" id="GO:0004831">
    <property type="term" value="F:tyrosine-tRNA ligase activity"/>
    <property type="evidence" value="ECO:0007669"/>
    <property type="project" value="UniProtKB-UniRule"/>
</dbReference>
<comment type="similarity">
    <text evidence="11">Belongs to the class-I aminoacyl-tRNA synthetase family. TyrS type 1 subfamily.</text>
</comment>
<evidence type="ECO:0000256" key="15">
    <source>
        <dbReference type="RuleBase" id="RU363036"/>
    </source>
</evidence>
<evidence type="ECO:0000256" key="2">
    <source>
        <dbReference type="ARBA" id="ARBA00013160"/>
    </source>
</evidence>
<proteinExistence type="inferred from homology"/>
<dbReference type="PROSITE" id="PS50889">
    <property type="entry name" value="S4"/>
    <property type="match status" value="1"/>
</dbReference>
<dbReference type="EC" id="6.1.1.1" evidence="2 13"/>
<evidence type="ECO:0000256" key="14">
    <source>
        <dbReference type="PROSITE-ProRule" id="PRU00182"/>
    </source>
</evidence>
<dbReference type="CDD" id="cd00805">
    <property type="entry name" value="TyrRS_core"/>
    <property type="match status" value="1"/>
</dbReference>
<comment type="subcellular location">
    <subcellularLocation>
        <location evidence="1">Cytoplasm</location>
    </subcellularLocation>
</comment>
<name>A0A520S1R1_9GAMM</name>
<evidence type="ECO:0000313" key="18">
    <source>
        <dbReference type="Proteomes" id="UP000316199"/>
    </source>
</evidence>
<keyword evidence="9 15" id="KW-0030">Aminoacyl-tRNA synthetase</keyword>
<evidence type="ECO:0000256" key="4">
    <source>
        <dbReference type="ARBA" id="ARBA00022598"/>
    </source>
</evidence>
<dbReference type="AlphaFoldDB" id="A0A520S1R1"/>
<dbReference type="GO" id="GO:0005829">
    <property type="term" value="C:cytosol"/>
    <property type="evidence" value="ECO:0007669"/>
    <property type="project" value="TreeGrafter"/>
</dbReference>
<keyword evidence="5 15" id="KW-0547">Nucleotide-binding</keyword>
<dbReference type="NCBIfam" id="TIGR00234">
    <property type="entry name" value="tyrS"/>
    <property type="match status" value="1"/>
</dbReference>